<feature type="coiled-coil region" evidence="2">
    <location>
        <begin position="321"/>
        <end position="365"/>
    </location>
</feature>
<sequence>QIIYLFQMGRRKTFMEGGSSSEDEEEGGRISFNISQGDLDAEMAGFSGHQGRRPRRRFGESSDEEEDNERGGLGATLGLGLGPSFLPAQKAEEPKKKEEEKVRKNPVKEKIRARSTHSPSPGPGFAEFNKHSKGFGQKMLEKMGWSSGQGLGADGAGIVNPIETKLRPARMGLSFRGFDERTEQAKVDEKARRGNEDDEEDDEEESRKVKKRNAWKSTKAEDGHIPQQQKSRKPKTVYKTAADILAETAIEPVTQKVLDMTGPGGIREINLADIQSTDSPTWMEVTTRLPELRHNLRLLVDLTRSDLENLSREKQTNSFRMASLRKEVDTIQQSLEKEKKQLERLQQLKSIAQQLEQISKDALATGAYEQGQITSLFGEPFDLLTRDFGDQIKEFSIDALVVSVWAPIMKYKSMHWQVLDEPEWGAADVKRWRHLLIANDDHDRPLDPSDQGWTRARLQPQKEIIATPFETMMNTLWLSKIRSAINNQWDVHHPEPIIQLMEAWEPLLPRFIYENIIHQLILPKLNRAVSEWNPRTDPIMINSWIHPWFPVLKAWRLSELFSSIRQKMAVVLRQWHPSDESALHIIAPWKDVWTETQLDEFSTKYILPKLTLVLREEFRVDPRDQQMDPLIWCLAWKDILSDTILGLLLKNELFSQWHHVLVQWLSLDMYSINYDQISDWYRWWRQVFDAYGLDQNKIIMQEFRKGLDTMNRALNGEDLGLFYLMVRITNSLYREAYDYIKNDSLEGNCIIFVAPDVDSICAVRLFQSVLKTDIIQHKIVPVSGHQDLVDANTKLIEKDQDLRSIVMINCGAMESISNLFNAPEGTKIYVIDSHRPLLLENLSADNNHICVFDDESEDHRVNEVLNAYEELMQAEEDQEFSESDMDEEEDDDNDRPRQRRRLNNLEQGISLNALRSKRRQQNKLIQDYYEAGAYYANSVSGVMYELAHQLGKSSNEFGIVGVTAQYIFERIDTARYTEKLELFKDDRARLNIDRNEDGQLLNPTQVIIRAEDEYRFMLFRHWSLYESMYHSGYVSSKLGVWKDAGKKRLNNMFAKMGFSLQQCQQIYTHMDMDLKQTLRNKIEHVAPLYGLTDICFPSFTRGYGYECCMSASDVVYALSTLIET</sequence>
<feature type="compositionally biased region" description="Basic and acidic residues" evidence="3">
    <location>
        <begin position="90"/>
        <end position="112"/>
    </location>
</feature>
<evidence type="ECO:0000313" key="6">
    <source>
        <dbReference type="Proteomes" id="UP000093000"/>
    </source>
</evidence>
<dbReference type="InterPro" id="IPR045211">
    <property type="entry name" value="TFP11/STIP/Ntr1"/>
</dbReference>
<gene>
    <name evidence="5" type="primary">sna41_1</name>
    <name evidence="5" type="ORF">A0J61_09117</name>
</gene>
<dbReference type="Pfam" id="PF02724">
    <property type="entry name" value="CDC45"/>
    <property type="match status" value="1"/>
</dbReference>
<dbReference type="GO" id="GO:0000390">
    <property type="term" value="P:spliceosomal complex disassembly"/>
    <property type="evidence" value="ECO:0007669"/>
    <property type="project" value="InterPro"/>
</dbReference>
<evidence type="ECO:0000256" key="3">
    <source>
        <dbReference type="SAM" id="MobiDB-lite"/>
    </source>
</evidence>
<feature type="compositionally biased region" description="Basic and acidic residues" evidence="3">
    <location>
        <begin position="177"/>
        <end position="195"/>
    </location>
</feature>
<dbReference type="InParanoid" id="A0A1C7N150"/>
<comment type="similarity">
    <text evidence="1">Belongs to the TFP11/STIP family.</text>
</comment>
<feature type="non-terminal residue" evidence="5">
    <location>
        <position position="1124"/>
    </location>
</feature>
<dbReference type="AlphaFoldDB" id="A0A1C7N150"/>
<dbReference type="PANTHER" id="PTHR23329">
    <property type="entry name" value="TUFTELIN-INTERACTING PROTEIN 11-RELATED"/>
    <property type="match status" value="1"/>
</dbReference>
<dbReference type="FunCoup" id="A0A1C7N150">
    <property type="interactions" value="728"/>
</dbReference>
<dbReference type="InterPro" id="IPR022783">
    <property type="entry name" value="GCFC_dom"/>
</dbReference>
<dbReference type="OrthoDB" id="4822at2759"/>
<comment type="caution">
    <text evidence="5">The sequence shown here is derived from an EMBL/GenBank/DDBJ whole genome shotgun (WGS) entry which is preliminary data.</text>
</comment>
<evidence type="ECO:0000313" key="5">
    <source>
        <dbReference type="EMBL" id="OBZ82830.1"/>
    </source>
</evidence>
<dbReference type="PANTHER" id="PTHR23329:SF1">
    <property type="entry name" value="TUFTELIN-INTERACTING PROTEIN 11"/>
    <property type="match status" value="1"/>
</dbReference>
<evidence type="ECO:0000256" key="2">
    <source>
        <dbReference type="SAM" id="Coils"/>
    </source>
</evidence>
<keyword evidence="5" id="KW-0131">Cell cycle</keyword>
<dbReference type="GO" id="GO:0006270">
    <property type="term" value="P:DNA replication initiation"/>
    <property type="evidence" value="ECO:0007669"/>
    <property type="project" value="InterPro"/>
</dbReference>
<name>A0A1C7N150_9FUNG</name>
<feature type="non-terminal residue" evidence="5">
    <location>
        <position position="1"/>
    </location>
</feature>
<dbReference type="Pfam" id="PF07842">
    <property type="entry name" value="GCFC"/>
    <property type="match status" value="1"/>
</dbReference>
<keyword evidence="6" id="KW-1185">Reference proteome</keyword>
<dbReference type="Pfam" id="PF01585">
    <property type="entry name" value="G-patch"/>
    <property type="match status" value="1"/>
</dbReference>
<keyword evidence="5" id="KW-0132">Cell division</keyword>
<dbReference type="SMART" id="SM00443">
    <property type="entry name" value="G_patch"/>
    <property type="match status" value="1"/>
</dbReference>
<organism evidence="5 6">
    <name type="scientific">Choanephora cucurbitarum</name>
    <dbReference type="NCBI Taxonomy" id="101091"/>
    <lineage>
        <taxon>Eukaryota</taxon>
        <taxon>Fungi</taxon>
        <taxon>Fungi incertae sedis</taxon>
        <taxon>Mucoromycota</taxon>
        <taxon>Mucoromycotina</taxon>
        <taxon>Mucoromycetes</taxon>
        <taxon>Mucorales</taxon>
        <taxon>Mucorineae</taxon>
        <taxon>Choanephoraceae</taxon>
        <taxon>Choanephoroideae</taxon>
        <taxon>Choanephora</taxon>
    </lineage>
</organism>
<dbReference type="PROSITE" id="PS50174">
    <property type="entry name" value="G_PATCH"/>
    <property type="match status" value="1"/>
</dbReference>
<evidence type="ECO:0000259" key="4">
    <source>
        <dbReference type="PROSITE" id="PS50174"/>
    </source>
</evidence>
<dbReference type="GO" id="GO:0071008">
    <property type="term" value="C:U2-type post-mRNA release spliceosomal complex"/>
    <property type="evidence" value="ECO:0007669"/>
    <property type="project" value="TreeGrafter"/>
</dbReference>
<dbReference type="Proteomes" id="UP000093000">
    <property type="component" value="Unassembled WGS sequence"/>
</dbReference>
<feature type="region of interest" description="Disordered" evidence="3">
    <location>
        <begin position="13"/>
        <end position="131"/>
    </location>
</feature>
<protein>
    <submittedName>
        <fullName evidence="5">Cell division control protein 45</fullName>
    </submittedName>
</protein>
<dbReference type="InterPro" id="IPR003874">
    <property type="entry name" value="CDC45"/>
</dbReference>
<feature type="compositionally biased region" description="Acidic residues" evidence="3">
    <location>
        <begin position="875"/>
        <end position="893"/>
    </location>
</feature>
<reference evidence="5 6" key="1">
    <citation type="submission" date="2016-03" db="EMBL/GenBank/DDBJ databases">
        <title>Choanephora cucurbitarum.</title>
        <authorList>
            <person name="Min B."/>
            <person name="Park H."/>
            <person name="Park J.-H."/>
            <person name="Shin H.-D."/>
            <person name="Choi I.-G."/>
        </authorList>
    </citation>
    <scope>NUCLEOTIDE SEQUENCE [LARGE SCALE GENOMIC DNA]</scope>
    <source>
        <strain evidence="5 6">KUS-F28377</strain>
    </source>
</reference>
<feature type="region of interest" description="Disordered" evidence="3">
    <location>
        <begin position="175"/>
        <end position="236"/>
    </location>
</feature>
<proteinExistence type="inferred from homology"/>
<evidence type="ECO:0000256" key="1">
    <source>
        <dbReference type="ARBA" id="ARBA00010900"/>
    </source>
</evidence>
<feature type="compositionally biased region" description="Gly residues" evidence="3">
    <location>
        <begin position="71"/>
        <end position="81"/>
    </location>
</feature>
<feature type="region of interest" description="Disordered" evidence="3">
    <location>
        <begin position="875"/>
        <end position="899"/>
    </location>
</feature>
<dbReference type="EMBL" id="LUGH01000778">
    <property type="protein sequence ID" value="OBZ82830.1"/>
    <property type="molecule type" value="Genomic_DNA"/>
</dbReference>
<feature type="domain" description="G-patch" evidence="4">
    <location>
        <begin position="132"/>
        <end position="178"/>
    </location>
</feature>
<dbReference type="GO" id="GO:0051301">
    <property type="term" value="P:cell division"/>
    <property type="evidence" value="ECO:0007669"/>
    <property type="project" value="UniProtKB-KW"/>
</dbReference>
<accession>A0A1C7N150</accession>
<dbReference type="STRING" id="101091.A0A1C7N150"/>
<dbReference type="InterPro" id="IPR000467">
    <property type="entry name" value="G_patch_dom"/>
</dbReference>
<keyword evidence="2" id="KW-0175">Coiled coil</keyword>
<dbReference type="GO" id="GO:0003676">
    <property type="term" value="F:nucleic acid binding"/>
    <property type="evidence" value="ECO:0007669"/>
    <property type="project" value="InterPro"/>
</dbReference>